<dbReference type="InterPro" id="IPR000387">
    <property type="entry name" value="Tyr_Pase_dom"/>
</dbReference>
<dbReference type="PANTHER" id="PTHR45961:SF6">
    <property type="entry name" value="IP21249P"/>
    <property type="match status" value="1"/>
</dbReference>
<organism evidence="6 7">
    <name type="scientific">Mytilus coruscus</name>
    <name type="common">Sea mussel</name>
    <dbReference type="NCBI Taxonomy" id="42192"/>
    <lineage>
        <taxon>Eukaryota</taxon>
        <taxon>Metazoa</taxon>
        <taxon>Spiralia</taxon>
        <taxon>Lophotrochozoa</taxon>
        <taxon>Mollusca</taxon>
        <taxon>Bivalvia</taxon>
        <taxon>Autobranchia</taxon>
        <taxon>Pteriomorphia</taxon>
        <taxon>Mytilida</taxon>
        <taxon>Mytiloidea</taxon>
        <taxon>Mytilidae</taxon>
        <taxon>Mytilinae</taxon>
        <taxon>Mytilus</taxon>
    </lineage>
</organism>
<protein>
    <submittedName>
        <fullName evidence="6">Uncharacterized protein</fullName>
        <ecNumber evidence="6">3.1.3.16</ecNumber>
        <ecNumber evidence="6">3.1.3.48</ecNumber>
    </submittedName>
</protein>
<evidence type="ECO:0000313" key="7">
    <source>
        <dbReference type="Proteomes" id="UP000507470"/>
    </source>
</evidence>
<comment type="similarity">
    <text evidence="1">Belongs to the protein-tyrosine phosphatase family. Non-receptor class dual specificity subfamily.</text>
</comment>
<dbReference type="GO" id="GO:0004725">
    <property type="term" value="F:protein tyrosine phosphatase activity"/>
    <property type="evidence" value="ECO:0007669"/>
    <property type="project" value="UniProtKB-EC"/>
</dbReference>
<proteinExistence type="inferred from homology"/>
<dbReference type="Gene3D" id="3.90.190.10">
    <property type="entry name" value="Protein tyrosine phosphatase superfamily"/>
    <property type="match status" value="1"/>
</dbReference>
<evidence type="ECO:0000256" key="1">
    <source>
        <dbReference type="ARBA" id="ARBA00008601"/>
    </source>
</evidence>
<dbReference type="PROSITE" id="PS50054">
    <property type="entry name" value="TYR_PHOSPHATASE_DUAL"/>
    <property type="match status" value="1"/>
</dbReference>
<reference evidence="6 7" key="1">
    <citation type="submission" date="2020-06" db="EMBL/GenBank/DDBJ databases">
        <authorList>
            <person name="Li R."/>
            <person name="Bekaert M."/>
        </authorList>
    </citation>
    <scope>NUCLEOTIDE SEQUENCE [LARGE SCALE GENOMIC DNA]</scope>
    <source>
        <strain evidence="7">wild</strain>
    </source>
</reference>
<dbReference type="SMART" id="SM00195">
    <property type="entry name" value="DSPc"/>
    <property type="match status" value="1"/>
</dbReference>
<accession>A0A6J8D9W6</accession>
<dbReference type="PROSITE" id="PS50056">
    <property type="entry name" value="TYR_PHOSPHATASE_2"/>
    <property type="match status" value="1"/>
</dbReference>
<dbReference type="GO" id="GO:0005737">
    <property type="term" value="C:cytoplasm"/>
    <property type="evidence" value="ECO:0007669"/>
    <property type="project" value="TreeGrafter"/>
</dbReference>
<keyword evidence="7" id="KW-1185">Reference proteome</keyword>
<keyword evidence="2 6" id="KW-0378">Hydrolase</keyword>
<sequence length="175" mass="19646">MPFLSDLAKITEWLYLCGASGVTNEKLLNAGITEIINCSLDVPNVNLPGIKTTRIEIDDSPHAPLQKHFESVADQIDSVRSAGGKVLVHCVAGVSRSVTLCIVYLMKYQKLTLVQAHKEVIKRRPIIRPNMGFWKQLIEYEKVLHGKNTVEMIPSPIGFIPDIYQDQTRNMLALY</sequence>
<feature type="domain" description="Tyrosine-protein phosphatase" evidence="4">
    <location>
        <begin position="5"/>
        <end position="146"/>
    </location>
</feature>
<gene>
    <name evidence="6" type="ORF">MCOR_37751</name>
</gene>
<dbReference type="EC" id="3.1.3.48" evidence="6"/>
<dbReference type="Pfam" id="PF00782">
    <property type="entry name" value="DSPc"/>
    <property type="match status" value="1"/>
</dbReference>
<keyword evidence="3" id="KW-0904">Protein phosphatase</keyword>
<dbReference type="InterPro" id="IPR052103">
    <property type="entry name" value="Dual_spec_Phospatases"/>
</dbReference>
<dbReference type="GO" id="GO:0004722">
    <property type="term" value="F:protein serine/threonine phosphatase activity"/>
    <property type="evidence" value="ECO:0007669"/>
    <property type="project" value="UniProtKB-EC"/>
</dbReference>
<dbReference type="PANTHER" id="PTHR45961">
    <property type="entry name" value="IP21249P"/>
    <property type="match status" value="1"/>
</dbReference>
<evidence type="ECO:0000313" key="6">
    <source>
        <dbReference type="EMBL" id="CAC5403900.1"/>
    </source>
</evidence>
<dbReference type="AlphaFoldDB" id="A0A6J8D9W6"/>
<evidence type="ECO:0000256" key="3">
    <source>
        <dbReference type="ARBA" id="ARBA00022912"/>
    </source>
</evidence>
<dbReference type="EMBL" id="CACVKT020006882">
    <property type="protein sequence ID" value="CAC5403900.1"/>
    <property type="molecule type" value="Genomic_DNA"/>
</dbReference>
<name>A0A6J8D9W6_MYTCO</name>
<evidence type="ECO:0000259" key="5">
    <source>
        <dbReference type="PROSITE" id="PS50056"/>
    </source>
</evidence>
<dbReference type="CDD" id="cd14514">
    <property type="entry name" value="DUSP14-like"/>
    <property type="match status" value="1"/>
</dbReference>
<dbReference type="SUPFAM" id="SSF52799">
    <property type="entry name" value="(Phosphotyrosine protein) phosphatases II"/>
    <property type="match status" value="1"/>
</dbReference>
<dbReference type="EC" id="3.1.3.16" evidence="6"/>
<dbReference type="Proteomes" id="UP000507470">
    <property type="component" value="Unassembled WGS sequence"/>
</dbReference>
<dbReference type="InterPro" id="IPR020422">
    <property type="entry name" value="TYR_PHOSPHATASE_DUAL_dom"/>
</dbReference>
<evidence type="ECO:0000256" key="2">
    <source>
        <dbReference type="ARBA" id="ARBA00022801"/>
    </source>
</evidence>
<dbReference type="InterPro" id="IPR029021">
    <property type="entry name" value="Prot-tyrosine_phosphatase-like"/>
</dbReference>
<feature type="domain" description="Tyrosine specific protein phosphatases" evidence="5">
    <location>
        <begin position="67"/>
        <end position="125"/>
    </location>
</feature>
<evidence type="ECO:0000259" key="4">
    <source>
        <dbReference type="PROSITE" id="PS50054"/>
    </source>
</evidence>
<dbReference type="OrthoDB" id="285418at2759"/>
<dbReference type="InterPro" id="IPR000340">
    <property type="entry name" value="Dual-sp_phosphatase_cat-dom"/>
</dbReference>